<feature type="transmembrane region" description="Helical" evidence="1">
    <location>
        <begin position="19"/>
        <end position="39"/>
    </location>
</feature>
<dbReference type="EMBL" id="UINC01002067">
    <property type="protein sequence ID" value="SUZ92543.1"/>
    <property type="molecule type" value="Genomic_DNA"/>
</dbReference>
<protein>
    <submittedName>
        <fullName evidence="2">Uncharacterized protein</fullName>
    </submittedName>
</protein>
<keyword evidence="1" id="KW-1133">Transmembrane helix</keyword>
<evidence type="ECO:0000313" key="2">
    <source>
        <dbReference type="EMBL" id="SUZ92543.1"/>
    </source>
</evidence>
<organism evidence="2">
    <name type="scientific">marine metagenome</name>
    <dbReference type="NCBI Taxonomy" id="408172"/>
    <lineage>
        <taxon>unclassified sequences</taxon>
        <taxon>metagenomes</taxon>
        <taxon>ecological metagenomes</taxon>
    </lineage>
</organism>
<gene>
    <name evidence="2" type="ORF">METZ01_LOCUS45397</name>
</gene>
<accession>A0A381RUE6</accession>
<dbReference type="AlphaFoldDB" id="A0A381RUE6"/>
<keyword evidence="1" id="KW-0812">Transmembrane</keyword>
<reference evidence="2" key="1">
    <citation type="submission" date="2018-05" db="EMBL/GenBank/DDBJ databases">
        <authorList>
            <person name="Lanie J.A."/>
            <person name="Ng W.-L."/>
            <person name="Kazmierczak K.M."/>
            <person name="Andrzejewski T.M."/>
            <person name="Davidsen T.M."/>
            <person name="Wayne K.J."/>
            <person name="Tettelin H."/>
            <person name="Glass J.I."/>
            <person name="Rusch D."/>
            <person name="Podicherti R."/>
            <person name="Tsui H.-C.T."/>
            <person name="Winkler M.E."/>
        </authorList>
    </citation>
    <scope>NUCLEOTIDE SEQUENCE</scope>
</reference>
<evidence type="ECO:0000256" key="1">
    <source>
        <dbReference type="SAM" id="Phobius"/>
    </source>
</evidence>
<proteinExistence type="predicted"/>
<keyword evidence="1" id="KW-0472">Membrane</keyword>
<sequence>MDVTPIVARSIAQFEPISISFPITTFPVCGIFSWMLFSVTYPKPSHPMAVPL</sequence>
<name>A0A381RUE6_9ZZZZ</name>